<dbReference type="SMART" id="SM00129">
    <property type="entry name" value="KISc"/>
    <property type="match status" value="1"/>
</dbReference>
<dbReference type="InterPro" id="IPR027417">
    <property type="entry name" value="P-loop_NTPase"/>
</dbReference>
<evidence type="ECO:0000256" key="1">
    <source>
        <dbReference type="PROSITE-ProRule" id="PRU00283"/>
    </source>
</evidence>
<feature type="binding site" evidence="1">
    <location>
        <begin position="76"/>
        <end position="83"/>
    </location>
    <ligand>
        <name>ATP</name>
        <dbReference type="ChEBI" id="CHEBI:30616"/>
    </ligand>
</feature>
<dbReference type="Pfam" id="PF00225">
    <property type="entry name" value="Kinesin"/>
    <property type="match status" value="2"/>
</dbReference>
<dbReference type="GO" id="GO:0005524">
    <property type="term" value="F:ATP binding"/>
    <property type="evidence" value="ECO:0007669"/>
    <property type="project" value="UniProtKB-UniRule"/>
</dbReference>
<feature type="region of interest" description="Disordered" evidence="2">
    <location>
        <begin position="163"/>
        <end position="226"/>
    </location>
</feature>
<protein>
    <submittedName>
        <fullName evidence="4">Kinesin-like protein</fullName>
    </submittedName>
</protein>
<dbReference type="GO" id="GO:0016887">
    <property type="term" value="F:ATP hydrolysis activity"/>
    <property type="evidence" value="ECO:0007669"/>
    <property type="project" value="TreeGrafter"/>
</dbReference>
<keyword evidence="5" id="KW-1185">Reference proteome</keyword>
<sequence length="317" mass="34105">MQAGDTSAVTYETGSDSGEVCTVSVSDGMLNGETRSYGCDTVFGPDSTNAHVMERCGVPLVNRALEGYGTSLLAYGQTGAGKTHTVLGHSAHSMRAHTHINTHIEGDKGDSPHSIEGDSPVGDTGLVYRVCAHLFRCLSHPDYSGVTVSVSFLEVYNEVVRDLLPSTPSPTGREGERERERDGRAGERGRGRGRGRERERQKVSLRDRLQGGIEREREQEREREKARRVGTQGLKVITDTHGAVSVIGLSHVPVYCTDDVERLVTLGHSHRVTAQTAANAVSSRSHAVLRLSLSSGGSIVLADLAGSEYSTGRPGWQ</sequence>
<dbReference type="SUPFAM" id="SSF52540">
    <property type="entry name" value="P-loop containing nucleoside triphosphate hydrolases"/>
    <property type="match status" value="1"/>
</dbReference>
<reference evidence="4 5" key="1">
    <citation type="journal article" date="2018" name="PLoS ONE">
        <title>The draft genome of Kipferlia bialata reveals reductive genome evolution in fornicate parasites.</title>
        <authorList>
            <person name="Tanifuji G."/>
            <person name="Takabayashi S."/>
            <person name="Kume K."/>
            <person name="Takagi M."/>
            <person name="Nakayama T."/>
            <person name="Kamikawa R."/>
            <person name="Inagaki Y."/>
            <person name="Hashimoto T."/>
        </authorList>
    </citation>
    <scope>NUCLEOTIDE SEQUENCE [LARGE SCALE GENOMIC DNA]</scope>
    <source>
        <strain evidence="4">NY0173</strain>
    </source>
</reference>
<dbReference type="PRINTS" id="PR00380">
    <property type="entry name" value="KINESINHEAVY"/>
</dbReference>
<dbReference type="InterPro" id="IPR036961">
    <property type="entry name" value="Kinesin_motor_dom_sf"/>
</dbReference>
<dbReference type="OrthoDB" id="3176171at2759"/>
<evidence type="ECO:0000256" key="2">
    <source>
        <dbReference type="SAM" id="MobiDB-lite"/>
    </source>
</evidence>
<dbReference type="Gene3D" id="3.40.850.10">
    <property type="entry name" value="Kinesin motor domain"/>
    <property type="match status" value="1"/>
</dbReference>
<comment type="caution">
    <text evidence="4">The sequence shown here is derived from an EMBL/GenBank/DDBJ whole genome shotgun (WGS) entry which is preliminary data.</text>
</comment>
<dbReference type="EMBL" id="BDIP01000944">
    <property type="protein sequence ID" value="GIQ83152.1"/>
    <property type="molecule type" value="Genomic_DNA"/>
</dbReference>
<dbReference type="GO" id="GO:0007018">
    <property type="term" value="P:microtubule-based movement"/>
    <property type="evidence" value="ECO:0007669"/>
    <property type="project" value="InterPro"/>
</dbReference>
<dbReference type="PROSITE" id="PS50067">
    <property type="entry name" value="KINESIN_MOTOR_2"/>
    <property type="match status" value="1"/>
</dbReference>
<dbReference type="GO" id="GO:0003777">
    <property type="term" value="F:microtubule motor activity"/>
    <property type="evidence" value="ECO:0007669"/>
    <property type="project" value="InterPro"/>
</dbReference>
<dbReference type="AlphaFoldDB" id="A0A9K3CVD7"/>
<dbReference type="Proteomes" id="UP000265618">
    <property type="component" value="Unassembled WGS sequence"/>
</dbReference>
<evidence type="ECO:0000313" key="5">
    <source>
        <dbReference type="Proteomes" id="UP000265618"/>
    </source>
</evidence>
<dbReference type="GO" id="GO:0005874">
    <property type="term" value="C:microtubule"/>
    <property type="evidence" value="ECO:0007669"/>
    <property type="project" value="TreeGrafter"/>
</dbReference>
<keyword evidence="1" id="KW-0547">Nucleotide-binding</keyword>
<name>A0A9K3CVD7_9EUKA</name>
<evidence type="ECO:0000313" key="4">
    <source>
        <dbReference type="EMBL" id="GIQ83152.1"/>
    </source>
</evidence>
<accession>A0A9K3CVD7</accession>
<feature type="domain" description="Kinesin motor" evidence="3">
    <location>
        <begin position="1"/>
        <end position="317"/>
    </location>
</feature>
<organism evidence="4 5">
    <name type="scientific">Kipferlia bialata</name>
    <dbReference type="NCBI Taxonomy" id="797122"/>
    <lineage>
        <taxon>Eukaryota</taxon>
        <taxon>Metamonada</taxon>
        <taxon>Carpediemonas-like organisms</taxon>
        <taxon>Kipferlia</taxon>
    </lineage>
</organism>
<dbReference type="InterPro" id="IPR001752">
    <property type="entry name" value="Kinesin_motor_dom"/>
</dbReference>
<dbReference type="GO" id="GO:0008017">
    <property type="term" value="F:microtubule binding"/>
    <property type="evidence" value="ECO:0007669"/>
    <property type="project" value="InterPro"/>
</dbReference>
<keyword evidence="1" id="KW-0067">ATP-binding</keyword>
<comment type="similarity">
    <text evidence="1">Belongs to the TRAFAC class myosin-kinesin ATPase superfamily. Kinesin family.</text>
</comment>
<feature type="compositionally biased region" description="Basic and acidic residues" evidence="2">
    <location>
        <begin position="173"/>
        <end position="226"/>
    </location>
</feature>
<keyword evidence="1" id="KW-0505">Motor protein</keyword>
<gene>
    <name evidence="4" type="ORF">KIPB_004426</name>
</gene>
<dbReference type="PANTHER" id="PTHR24115">
    <property type="entry name" value="KINESIN-RELATED"/>
    <property type="match status" value="1"/>
</dbReference>
<evidence type="ECO:0000259" key="3">
    <source>
        <dbReference type="PROSITE" id="PS50067"/>
    </source>
</evidence>
<dbReference type="InterPro" id="IPR027640">
    <property type="entry name" value="Kinesin-like_fam"/>
</dbReference>
<proteinExistence type="inferred from homology"/>
<dbReference type="GO" id="GO:0005871">
    <property type="term" value="C:kinesin complex"/>
    <property type="evidence" value="ECO:0007669"/>
    <property type="project" value="TreeGrafter"/>
</dbReference>